<feature type="transmembrane region" description="Helical" evidence="1">
    <location>
        <begin position="54"/>
        <end position="73"/>
    </location>
</feature>
<comment type="caution">
    <text evidence="2">The sequence shown here is derived from an EMBL/GenBank/DDBJ whole genome shotgun (WGS) entry which is preliminary data.</text>
</comment>
<feature type="transmembrane region" description="Helical" evidence="1">
    <location>
        <begin position="25"/>
        <end position="42"/>
    </location>
</feature>
<reference evidence="3" key="1">
    <citation type="journal article" date="2019" name="Int. J. Syst. Evol. Microbiol.">
        <title>The Global Catalogue of Microorganisms (GCM) 10K type strain sequencing project: providing services to taxonomists for standard genome sequencing and annotation.</title>
        <authorList>
            <consortium name="The Broad Institute Genomics Platform"/>
            <consortium name="The Broad Institute Genome Sequencing Center for Infectious Disease"/>
            <person name="Wu L."/>
            <person name="Ma J."/>
        </authorList>
    </citation>
    <scope>NUCLEOTIDE SEQUENCE [LARGE SCALE GENOMIC DNA]</scope>
    <source>
        <strain evidence="3">JCM 3369</strain>
    </source>
</reference>
<dbReference type="EMBL" id="JBHSGF010000003">
    <property type="protein sequence ID" value="MFC4554569.1"/>
    <property type="molecule type" value="Genomic_DNA"/>
</dbReference>
<sequence>MSHERRGGRSTLVTRPLVRLGEWSYAFYLLHATLIYAVRAAVGKLDPSWGNLLWHVPILLTSLLAAAAGHHLVEKPVERRLRSAWDRRRAARASTEVTATATPTA</sequence>
<keyword evidence="1" id="KW-1133">Transmembrane helix</keyword>
<gene>
    <name evidence="2" type="ORF">ACFO3F_04850</name>
</gene>
<keyword evidence="1" id="KW-0472">Membrane</keyword>
<evidence type="ECO:0000313" key="3">
    <source>
        <dbReference type="Proteomes" id="UP001595955"/>
    </source>
</evidence>
<evidence type="ECO:0000313" key="2">
    <source>
        <dbReference type="EMBL" id="MFC4554569.1"/>
    </source>
</evidence>
<keyword evidence="3" id="KW-1185">Reference proteome</keyword>
<accession>A0ABV9D975</accession>
<dbReference type="RefSeq" id="WP_164471486.1">
    <property type="nucleotide sequence ID" value="NZ_CP033325.1"/>
</dbReference>
<keyword evidence="1" id="KW-0812">Transmembrane</keyword>
<name>A0ABV9D975_9MICO</name>
<organism evidence="2 3">
    <name type="scientific">Georgenia faecalis</name>
    <dbReference type="NCBI Taxonomy" id="2483799"/>
    <lineage>
        <taxon>Bacteria</taxon>
        <taxon>Bacillati</taxon>
        <taxon>Actinomycetota</taxon>
        <taxon>Actinomycetes</taxon>
        <taxon>Micrococcales</taxon>
        <taxon>Bogoriellaceae</taxon>
        <taxon>Georgenia</taxon>
    </lineage>
</organism>
<protein>
    <recommendedName>
        <fullName evidence="4">Acyltransferase family protein</fullName>
    </recommendedName>
</protein>
<proteinExistence type="predicted"/>
<evidence type="ECO:0008006" key="4">
    <source>
        <dbReference type="Google" id="ProtNLM"/>
    </source>
</evidence>
<dbReference type="Proteomes" id="UP001595955">
    <property type="component" value="Unassembled WGS sequence"/>
</dbReference>
<evidence type="ECO:0000256" key="1">
    <source>
        <dbReference type="SAM" id="Phobius"/>
    </source>
</evidence>